<dbReference type="Proteomes" id="UP000016600">
    <property type="component" value="Unassembled WGS sequence"/>
</dbReference>
<name>U2KQ27_9BACT</name>
<organism evidence="1 2">
    <name type="scientific">Hoylesella pleuritidis F0068</name>
    <dbReference type="NCBI Taxonomy" id="1081904"/>
    <lineage>
        <taxon>Bacteria</taxon>
        <taxon>Pseudomonadati</taxon>
        <taxon>Bacteroidota</taxon>
        <taxon>Bacteroidia</taxon>
        <taxon>Bacteroidales</taxon>
        <taxon>Prevotellaceae</taxon>
        <taxon>Hoylesella</taxon>
    </lineage>
</organism>
<dbReference type="EMBL" id="AWET01000036">
    <property type="protein sequence ID" value="ERK00562.1"/>
    <property type="molecule type" value="Genomic_DNA"/>
</dbReference>
<dbReference type="PATRIC" id="fig|1081904.3.peg.1596"/>
<keyword evidence="2" id="KW-1185">Reference proteome</keyword>
<proteinExistence type="predicted"/>
<evidence type="ECO:0000313" key="1">
    <source>
        <dbReference type="EMBL" id="ERK00562.1"/>
    </source>
</evidence>
<protein>
    <submittedName>
        <fullName evidence="1">Uncharacterized protein</fullName>
    </submittedName>
</protein>
<dbReference type="AlphaFoldDB" id="U2KQ27"/>
<evidence type="ECO:0000313" key="2">
    <source>
        <dbReference type="Proteomes" id="UP000016600"/>
    </source>
</evidence>
<reference evidence="1 2" key="1">
    <citation type="submission" date="2013-08" db="EMBL/GenBank/DDBJ databases">
        <authorList>
            <person name="Durkin A.S."/>
            <person name="Haft D.R."/>
            <person name="McCorrison J."/>
            <person name="Torralba M."/>
            <person name="Gillis M."/>
            <person name="Haft D.H."/>
            <person name="Methe B."/>
            <person name="Sutton G."/>
            <person name="Nelson K.E."/>
        </authorList>
    </citation>
    <scope>NUCLEOTIDE SEQUENCE [LARGE SCALE GENOMIC DNA]</scope>
    <source>
        <strain evidence="1 2">F0068</strain>
    </source>
</reference>
<accession>U2KQ27</accession>
<sequence>MFRQIPFFVSTRYPFPCQQRTVFLINNTSFFLSTAHCFLFQQHIVLFPY</sequence>
<gene>
    <name evidence="1" type="ORF">HMPREF1218_0557</name>
</gene>
<comment type="caution">
    <text evidence="1">The sequence shown here is derived from an EMBL/GenBank/DDBJ whole genome shotgun (WGS) entry which is preliminary data.</text>
</comment>